<evidence type="ECO:0000256" key="1">
    <source>
        <dbReference type="SAM" id="Phobius"/>
    </source>
</evidence>
<comment type="caution">
    <text evidence="2">The sequence shown here is derived from an EMBL/GenBank/DDBJ whole genome shotgun (WGS) entry which is preliminary data.</text>
</comment>
<sequence>MSVGSGVGVWTVFWVQLPALVFALAIIIVAITALRKARPEDVPQVFEAFAVAFGRQRLRRTTRQRKLGVAQARNKERN</sequence>
<keyword evidence="1" id="KW-0812">Transmembrane</keyword>
<evidence type="ECO:0000313" key="3">
    <source>
        <dbReference type="Proteomes" id="UP000570678"/>
    </source>
</evidence>
<feature type="transmembrane region" description="Helical" evidence="1">
    <location>
        <begin position="12"/>
        <end position="34"/>
    </location>
</feature>
<evidence type="ECO:0000313" key="2">
    <source>
        <dbReference type="EMBL" id="NKY60927.1"/>
    </source>
</evidence>
<keyword evidence="3" id="KW-1185">Reference proteome</keyword>
<name>A0A846YP85_9NOCA</name>
<dbReference type="EMBL" id="JAAXOT010000031">
    <property type="protein sequence ID" value="NKY60927.1"/>
    <property type="molecule type" value="Genomic_DNA"/>
</dbReference>
<protein>
    <submittedName>
        <fullName evidence="2">Uncharacterized protein</fullName>
    </submittedName>
</protein>
<gene>
    <name evidence="2" type="ORF">HGA15_33285</name>
</gene>
<keyword evidence="1" id="KW-1133">Transmembrane helix</keyword>
<dbReference type="AlphaFoldDB" id="A0A846YP85"/>
<accession>A0A846YP85</accession>
<organism evidence="2 3">
    <name type="scientific">Nocardia flavorosea</name>
    <dbReference type="NCBI Taxonomy" id="53429"/>
    <lineage>
        <taxon>Bacteria</taxon>
        <taxon>Bacillati</taxon>
        <taxon>Actinomycetota</taxon>
        <taxon>Actinomycetes</taxon>
        <taxon>Mycobacteriales</taxon>
        <taxon>Nocardiaceae</taxon>
        <taxon>Nocardia</taxon>
    </lineage>
</organism>
<dbReference type="Proteomes" id="UP000570678">
    <property type="component" value="Unassembled WGS sequence"/>
</dbReference>
<proteinExistence type="predicted"/>
<keyword evidence="1" id="KW-0472">Membrane</keyword>
<reference evidence="2 3" key="1">
    <citation type="submission" date="2020-04" db="EMBL/GenBank/DDBJ databases">
        <title>MicrobeNet Type strains.</title>
        <authorList>
            <person name="Nicholson A.C."/>
        </authorList>
    </citation>
    <scope>NUCLEOTIDE SEQUENCE [LARGE SCALE GENOMIC DNA]</scope>
    <source>
        <strain evidence="2 3">JCM 3332</strain>
    </source>
</reference>
<dbReference type="RefSeq" id="WP_157117262.1">
    <property type="nucleotide sequence ID" value="NZ_JAAXOT010000031.1"/>
</dbReference>